<evidence type="ECO:0000256" key="1">
    <source>
        <dbReference type="SAM" id="Phobius"/>
    </source>
</evidence>
<feature type="transmembrane region" description="Helical" evidence="1">
    <location>
        <begin position="12"/>
        <end position="32"/>
    </location>
</feature>
<organism evidence="2 3">
    <name type="scientific">Vitreoscilla stercoraria</name>
    <dbReference type="NCBI Taxonomy" id="61"/>
    <lineage>
        <taxon>Bacteria</taxon>
        <taxon>Pseudomonadati</taxon>
        <taxon>Pseudomonadota</taxon>
        <taxon>Betaproteobacteria</taxon>
        <taxon>Neisseriales</taxon>
        <taxon>Neisseriaceae</taxon>
        <taxon>Vitreoscilla</taxon>
    </lineage>
</organism>
<evidence type="ECO:0008006" key="4">
    <source>
        <dbReference type="Google" id="ProtNLM"/>
    </source>
</evidence>
<feature type="transmembrane region" description="Helical" evidence="1">
    <location>
        <begin position="59"/>
        <end position="84"/>
    </location>
</feature>
<evidence type="ECO:0000313" key="2">
    <source>
        <dbReference type="EMBL" id="UOO91818.1"/>
    </source>
</evidence>
<evidence type="ECO:0000313" key="3">
    <source>
        <dbReference type="Proteomes" id="UP000832034"/>
    </source>
</evidence>
<name>A0ABY4EB60_VITST</name>
<gene>
    <name evidence="2" type="ORF">LVJ81_09265</name>
</gene>
<reference evidence="2" key="2">
    <citation type="journal article" date="2022" name="Res Sq">
        <title>Evolution of multicellular longitudinally dividing oral cavity symbionts (Neisseriaceae).</title>
        <authorList>
            <person name="Nyongesa S."/>
            <person name="Weber P."/>
            <person name="Bernet E."/>
            <person name="Pullido F."/>
            <person name="Nieckarz M."/>
            <person name="Delaby M."/>
            <person name="Nieves C."/>
            <person name="Viehboeck T."/>
            <person name="Krause N."/>
            <person name="Rivera-Millot A."/>
            <person name="Nakamura A."/>
            <person name="Vischer N."/>
            <person name="VanNieuwenhze M."/>
            <person name="Brun Y."/>
            <person name="Cava F."/>
            <person name="Bulgheresi S."/>
            <person name="Veyrier F."/>
        </authorList>
    </citation>
    <scope>NUCLEOTIDE SEQUENCE</scope>
    <source>
        <strain evidence="2">SAG 1488-6</strain>
    </source>
</reference>
<reference evidence="2" key="1">
    <citation type="submission" date="2021-12" db="EMBL/GenBank/DDBJ databases">
        <authorList>
            <person name="Veyrier F.J."/>
        </authorList>
    </citation>
    <scope>NUCLEOTIDE SEQUENCE</scope>
    <source>
        <strain evidence="2">SAG 1488-6</strain>
    </source>
</reference>
<protein>
    <recommendedName>
        <fullName evidence="4">DUF4190 domain-containing protein</fullName>
    </recommendedName>
</protein>
<dbReference type="RefSeq" id="WP_019957443.1">
    <property type="nucleotide sequence ID" value="NZ_CP091512.1"/>
</dbReference>
<proteinExistence type="predicted"/>
<keyword evidence="3" id="KW-1185">Reference proteome</keyword>
<sequence length="89" mass="9921">MIQKTKLNSHVYLCVLFTLLSYTILPMIASWAGVLSGQSALREISQNPETFYGEQAARIGIYASYFSAGMWFCLIVGYAIFSLLNTNIV</sequence>
<keyword evidence="1" id="KW-0812">Transmembrane</keyword>
<dbReference type="Proteomes" id="UP000832034">
    <property type="component" value="Chromosome"/>
</dbReference>
<keyword evidence="1" id="KW-1133">Transmembrane helix</keyword>
<accession>A0ABY4EB60</accession>
<dbReference type="EMBL" id="CP091512">
    <property type="protein sequence ID" value="UOO91818.1"/>
    <property type="molecule type" value="Genomic_DNA"/>
</dbReference>
<keyword evidence="1" id="KW-0472">Membrane</keyword>